<dbReference type="GO" id="GO:0030697">
    <property type="term" value="F:tRNA (uracil(54)-C5)-methyltransferase activity, S-adenosyl methionine-dependent"/>
    <property type="evidence" value="ECO:0007669"/>
    <property type="project" value="UniProtKB-UniRule"/>
</dbReference>
<organism evidence="10 11">
    <name type="scientific">Arsukibacterium ikkense</name>
    <dbReference type="NCBI Taxonomy" id="336831"/>
    <lineage>
        <taxon>Bacteria</taxon>
        <taxon>Pseudomonadati</taxon>
        <taxon>Pseudomonadota</taxon>
        <taxon>Gammaproteobacteria</taxon>
        <taxon>Chromatiales</taxon>
        <taxon>Chromatiaceae</taxon>
        <taxon>Arsukibacterium</taxon>
    </lineage>
</organism>
<reference evidence="10 11" key="1">
    <citation type="submission" date="2015-03" db="EMBL/GenBank/DDBJ databases">
        <title>Draft genome sequences of two protease-producing strains of Arsukibacterium isolated from two cold and alkaline environments.</title>
        <authorList>
            <person name="Lylloff J.E."/>
            <person name="Skov L.B."/>
            <person name="Jepsen M."/>
            <person name="Hallin P.F."/>
            <person name="Sorensen S.J."/>
            <person name="Stougaard P."/>
            <person name="Glaring M.A."/>
        </authorList>
    </citation>
    <scope>NUCLEOTIDE SEQUENCE [LARGE SCALE GENOMIC DNA]</scope>
    <source>
        <strain evidence="10 11">GCM72</strain>
    </source>
</reference>
<dbReference type="Gene3D" id="3.40.50.150">
    <property type="entry name" value="Vaccinia Virus protein VP39"/>
    <property type="match status" value="1"/>
</dbReference>
<feature type="active site" description="Proton acceptor" evidence="7">
    <location>
        <position position="354"/>
    </location>
</feature>
<dbReference type="InterPro" id="IPR030391">
    <property type="entry name" value="MeTrfase_TrmA_CS"/>
</dbReference>
<dbReference type="FunFam" id="3.40.50.150:FF:000012">
    <property type="entry name" value="tRNA/tmRNA (uracil-C(5))-methyltransferase"/>
    <property type="match status" value="1"/>
</dbReference>
<protein>
    <recommendedName>
        <fullName evidence="7">tRNA/tmRNA (uracil-C(5))-methyltransferase</fullName>
        <ecNumber evidence="7">2.1.1.35</ecNumber>
    </recommendedName>
    <alternativeName>
        <fullName evidence="7">tRNA (uracil(54)-C(5))-methyltransferase</fullName>
    </alternativeName>
    <alternativeName>
        <fullName evidence="7">tRNA(m5U54)-methyltransferase</fullName>
        <shortName evidence="7">RUMT</shortName>
    </alternativeName>
    <alternativeName>
        <fullName evidence="7">tmRNA (uracil(341)-C(5))-methyltransferase</fullName>
    </alternativeName>
</protein>
<dbReference type="Proteomes" id="UP000034228">
    <property type="component" value="Unassembled WGS sequence"/>
</dbReference>
<keyword evidence="4 7" id="KW-0819">tRNA processing</keyword>
<feature type="binding site" evidence="7">
    <location>
        <position position="222"/>
    </location>
    <ligand>
        <name>S-adenosyl-L-methionine</name>
        <dbReference type="ChEBI" id="CHEBI:59789"/>
    </ligand>
</feature>
<feature type="binding site" evidence="7 8">
    <location>
        <position position="189"/>
    </location>
    <ligand>
        <name>S-adenosyl-L-methionine</name>
        <dbReference type="ChEBI" id="CHEBI:59789"/>
    </ligand>
</feature>
<dbReference type="GO" id="GO:0000049">
    <property type="term" value="F:tRNA binding"/>
    <property type="evidence" value="ECO:0007669"/>
    <property type="project" value="TreeGrafter"/>
</dbReference>
<dbReference type="AlphaFoldDB" id="A0A0M2V4S5"/>
<comment type="similarity">
    <text evidence="7">Belongs to the class I-like SAM-binding methyltransferase superfamily. RNA M5U methyltransferase family. TrmA subfamily.</text>
</comment>
<dbReference type="InterPro" id="IPR011869">
    <property type="entry name" value="TrmA_MeTrfase"/>
</dbReference>
<keyword evidence="11" id="KW-1185">Reference proteome</keyword>
<accession>A0A0M2V4S5</accession>
<evidence type="ECO:0000256" key="2">
    <source>
        <dbReference type="ARBA" id="ARBA00022679"/>
    </source>
</evidence>
<dbReference type="PROSITE" id="PS01230">
    <property type="entry name" value="TRMA_1"/>
    <property type="match status" value="1"/>
</dbReference>
<evidence type="ECO:0000256" key="5">
    <source>
        <dbReference type="ARBA" id="ARBA00051255"/>
    </source>
</evidence>
<keyword evidence="1 7" id="KW-0489">Methyltransferase</keyword>
<evidence type="ECO:0000313" key="10">
    <source>
        <dbReference type="EMBL" id="KKO44635.1"/>
    </source>
</evidence>
<dbReference type="GO" id="GO:0005829">
    <property type="term" value="C:cytosol"/>
    <property type="evidence" value="ECO:0007669"/>
    <property type="project" value="TreeGrafter"/>
</dbReference>
<evidence type="ECO:0000313" key="11">
    <source>
        <dbReference type="Proteomes" id="UP000034228"/>
    </source>
</evidence>
<dbReference type="InterPro" id="IPR030390">
    <property type="entry name" value="MeTrfase_TrmA_AS"/>
</dbReference>
<dbReference type="PANTHER" id="PTHR47790">
    <property type="entry name" value="TRNA/TMRNA (URACIL-C(5))-METHYLTRANSFERASE"/>
    <property type="match status" value="1"/>
</dbReference>
<evidence type="ECO:0000256" key="3">
    <source>
        <dbReference type="ARBA" id="ARBA00022691"/>
    </source>
</evidence>
<evidence type="ECO:0000256" key="8">
    <source>
        <dbReference type="PROSITE-ProRule" id="PRU01024"/>
    </source>
</evidence>
<dbReference type="STRING" id="336831.WG68_15185"/>
<dbReference type="InterPro" id="IPR029063">
    <property type="entry name" value="SAM-dependent_MTases_sf"/>
</dbReference>
<feature type="binding site" evidence="7 8">
    <location>
        <position position="217"/>
    </location>
    <ligand>
        <name>S-adenosyl-L-methionine</name>
        <dbReference type="ChEBI" id="CHEBI:59789"/>
    </ligand>
</feature>
<feature type="binding site" evidence="7 8">
    <location>
        <position position="238"/>
    </location>
    <ligand>
        <name>S-adenosyl-L-methionine</name>
        <dbReference type="ChEBI" id="CHEBI:59789"/>
    </ligand>
</feature>
<name>A0A0M2V4S5_9GAMM</name>
<dbReference type="PROSITE" id="PS51687">
    <property type="entry name" value="SAM_MT_RNA_M5U"/>
    <property type="match status" value="1"/>
</dbReference>
<dbReference type="FunFam" id="2.40.50.1070:FF:000001">
    <property type="entry name" value="tRNA/tmRNA (uracil-C(5))-methyltransferase"/>
    <property type="match status" value="1"/>
</dbReference>
<dbReference type="GO" id="GO:0030488">
    <property type="term" value="P:tRNA methylation"/>
    <property type="evidence" value="ECO:0007669"/>
    <property type="project" value="UniProtKB-UniRule"/>
</dbReference>
<dbReference type="PATRIC" id="fig|336831.14.peg.1207"/>
<evidence type="ECO:0000256" key="1">
    <source>
        <dbReference type="ARBA" id="ARBA00022603"/>
    </source>
</evidence>
<gene>
    <name evidence="7" type="primary">trmA</name>
    <name evidence="10" type="ORF">WG68_15185</name>
</gene>
<keyword evidence="3 7" id="KW-0949">S-adenosyl-L-methionine</keyword>
<evidence type="ECO:0000256" key="9">
    <source>
        <dbReference type="PROSITE-ProRule" id="PRU10015"/>
    </source>
</evidence>
<dbReference type="SUPFAM" id="SSF53335">
    <property type="entry name" value="S-adenosyl-L-methionine-dependent methyltransferases"/>
    <property type="match status" value="1"/>
</dbReference>
<feature type="active site" evidence="9">
    <location>
        <position position="320"/>
    </location>
</feature>
<dbReference type="PROSITE" id="PS01231">
    <property type="entry name" value="TRMA_2"/>
    <property type="match status" value="1"/>
</dbReference>
<comment type="function">
    <text evidence="7">Dual-specificity methyltransferase that catalyzes the formation of 5-methyluridine at position 54 (m5U54) in all tRNAs, and that of position 341 (m5U341) in tmRNA (transfer-mRNA).</text>
</comment>
<feature type="binding site" evidence="7 8">
    <location>
        <position position="295"/>
    </location>
    <ligand>
        <name>S-adenosyl-L-methionine</name>
        <dbReference type="ChEBI" id="CHEBI:59789"/>
    </ligand>
</feature>
<dbReference type="PANTHER" id="PTHR47790:SF2">
    <property type="entry name" value="TRNA_TMRNA (URACIL-C(5))-METHYLTRANSFERASE"/>
    <property type="match status" value="1"/>
</dbReference>
<dbReference type="RefSeq" id="WP_046558561.1">
    <property type="nucleotide sequence ID" value="NZ_LAHO01000015.1"/>
</dbReference>
<dbReference type="Gene3D" id="2.40.50.1070">
    <property type="match status" value="1"/>
</dbReference>
<comment type="catalytic activity">
    <reaction evidence="6 7">
        <text>uridine(54) in tRNA + S-adenosyl-L-methionine = 5-methyluridine(54) in tRNA + S-adenosyl-L-homocysteine + H(+)</text>
        <dbReference type="Rhea" id="RHEA:42712"/>
        <dbReference type="Rhea" id="RHEA-COMP:10167"/>
        <dbReference type="Rhea" id="RHEA-COMP:10193"/>
        <dbReference type="ChEBI" id="CHEBI:15378"/>
        <dbReference type="ChEBI" id="CHEBI:57856"/>
        <dbReference type="ChEBI" id="CHEBI:59789"/>
        <dbReference type="ChEBI" id="CHEBI:65315"/>
        <dbReference type="ChEBI" id="CHEBI:74447"/>
        <dbReference type="EC" id="2.1.1.35"/>
    </reaction>
</comment>
<comment type="caution">
    <text evidence="10">The sequence shown here is derived from an EMBL/GenBank/DDBJ whole genome shotgun (WGS) entry which is preliminary data.</text>
</comment>
<dbReference type="GO" id="GO:0019843">
    <property type="term" value="F:rRNA binding"/>
    <property type="evidence" value="ECO:0007669"/>
    <property type="project" value="TreeGrafter"/>
</dbReference>
<dbReference type="InterPro" id="IPR010280">
    <property type="entry name" value="U5_MeTrfase_fam"/>
</dbReference>
<dbReference type="EC" id="2.1.1.35" evidence="7"/>
<dbReference type="OrthoDB" id="9804590at2"/>
<keyword evidence="2 7" id="KW-0808">Transferase</keyword>
<evidence type="ECO:0000256" key="6">
    <source>
        <dbReference type="ARBA" id="ARBA00052788"/>
    </source>
</evidence>
<comment type="catalytic activity">
    <reaction evidence="5 7">
        <text>uridine(341) in tmRNA + S-adenosyl-L-methionine = 5-methyluridine(341) in tmRNA + S-adenosyl-L-homocysteine + H(+)</text>
        <dbReference type="Rhea" id="RHEA:43612"/>
        <dbReference type="Rhea" id="RHEA-COMP:10630"/>
        <dbReference type="Rhea" id="RHEA-COMP:10631"/>
        <dbReference type="ChEBI" id="CHEBI:15378"/>
        <dbReference type="ChEBI" id="CHEBI:57856"/>
        <dbReference type="ChEBI" id="CHEBI:59789"/>
        <dbReference type="ChEBI" id="CHEBI:65315"/>
        <dbReference type="ChEBI" id="CHEBI:74447"/>
    </reaction>
</comment>
<dbReference type="Pfam" id="PF05958">
    <property type="entry name" value="tRNA_U5-meth_tr"/>
    <property type="match status" value="1"/>
</dbReference>
<dbReference type="CDD" id="cd02440">
    <property type="entry name" value="AdoMet_MTases"/>
    <property type="match status" value="1"/>
</dbReference>
<evidence type="ECO:0000256" key="4">
    <source>
        <dbReference type="ARBA" id="ARBA00022694"/>
    </source>
</evidence>
<evidence type="ECO:0000256" key="7">
    <source>
        <dbReference type="HAMAP-Rule" id="MF_01011"/>
    </source>
</evidence>
<feature type="active site" description="Nucleophile" evidence="7 8">
    <location>
        <position position="320"/>
    </location>
</feature>
<sequence length="362" mass="41159">MRLGQVFPEEYDTQLIEKKNRLQKLLAAYTSTDIELFRSSPSHYRQRAEFRIWHDGDDIYHAMFDPQTKQKVRIDYFPVASQLIADFMPILLSKIQYNHPLRYKLYQVDYLATQSGELLVSLIYKRQLEQDWKDAVTALTAELLPDWPVKFIGRARKQKMVIDTDFVTERFTVDGTTLSYQQVEGSFTQPNAGINQQMLAWSAGIANKLTGDLLELYCGNANFALALARYFNQVVATEISRTSIKSAEYNIQLNNITNVQVLQMSAEDVSKALVSGSALKNIELSGMALNTVLVDPPRAGLDPDTVSLVSGFNDIIYISCNPDTLAANLQSLNKTHRIMKTALFDQFPYSHHLETGVWLQKR</sequence>
<dbReference type="EMBL" id="LAHO01000015">
    <property type="protein sequence ID" value="KKO44635.1"/>
    <property type="molecule type" value="Genomic_DNA"/>
</dbReference>
<proteinExistence type="inferred from homology"/>
<dbReference type="HAMAP" id="MF_01011">
    <property type="entry name" value="RNA_methyltr_TrmA"/>
    <property type="match status" value="1"/>
</dbReference>
<dbReference type="NCBIfam" id="TIGR02143">
    <property type="entry name" value="trmA_only"/>
    <property type="match status" value="1"/>
</dbReference>